<organism evidence="1 2">
    <name type="scientific">Leptospira meyeri</name>
    <dbReference type="NCBI Taxonomy" id="29508"/>
    <lineage>
        <taxon>Bacteria</taxon>
        <taxon>Pseudomonadati</taxon>
        <taxon>Spirochaetota</taxon>
        <taxon>Spirochaetia</taxon>
        <taxon>Leptospirales</taxon>
        <taxon>Leptospiraceae</taxon>
        <taxon>Leptospira</taxon>
    </lineage>
</organism>
<dbReference type="EMBL" id="SORO01000005">
    <property type="protein sequence ID" value="TDY66762.1"/>
    <property type="molecule type" value="Genomic_DNA"/>
</dbReference>
<gene>
    <name evidence="1" type="ORF">CLV96_3873</name>
</gene>
<sequence>MLHFDPSLFIFYALADLYTRRSLFILVALLSTNSVRKYLESFIS</sequence>
<proteinExistence type="predicted"/>
<name>A0A4R8MJ57_LEPME</name>
<comment type="caution">
    <text evidence="1">The sequence shown here is derived from an EMBL/GenBank/DDBJ whole genome shotgun (WGS) entry which is preliminary data.</text>
</comment>
<protein>
    <submittedName>
        <fullName evidence="1">Uncharacterized protein</fullName>
    </submittedName>
</protein>
<accession>A0A4R8MJ57</accession>
<reference evidence="1 2" key="1">
    <citation type="submission" date="2019-03" db="EMBL/GenBank/DDBJ databases">
        <title>Genomic Encyclopedia of Archaeal and Bacterial Type Strains, Phase II (KMG-II): from individual species to whole genera.</title>
        <authorList>
            <person name="Goeker M."/>
        </authorList>
    </citation>
    <scope>NUCLEOTIDE SEQUENCE [LARGE SCALE GENOMIC DNA]</scope>
    <source>
        <strain evidence="1 2">DSM 21537</strain>
    </source>
</reference>
<keyword evidence="2" id="KW-1185">Reference proteome</keyword>
<dbReference type="Proteomes" id="UP000294684">
    <property type="component" value="Unassembled WGS sequence"/>
</dbReference>
<evidence type="ECO:0000313" key="2">
    <source>
        <dbReference type="Proteomes" id="UP000294684"/>
    </source>
</evidence>
<evidence type="ECO:0000313" key="1">
    <source>
        <dbReference type="EMBL" id="TDY66762.1"/>
    </source>
</evidence>
<dbReference type="AlphaFoldDB" id="A0A4R8MJ57"/>